<reference evidence="2 3" key="1">
    <citation type="submission" date="2020-08" db="EMBL/GenBank/DDBJ databases">
        <title>Sequencing the genomes of 1000 actinobacteria strains.</title>
        <authorList>
            <person name="Klenk H.-P."/>
        </authorList>
    </citation>
    <scope>NUCLEOTIDE SEQUENCE [LARGE SCALE GENOMIC DNA]</scope>
    <source>
        <strain evidence="2 3">DSM 45886</strain>
    </source>
</reference>
<sequence>MNFSPPNVPIPSTRIERAHALIRRQAETLSPSGNPLTDEIRREIANGRIRGRDLLQADTYREHLQDRAAKLVDHYRQLSAEARAALLSTVEQEEARSKEDSSHSSPPHKDFDR</sequence>
<evidence type="ECO:0000313" key="3">
    <source>
        <dbReference type="Proteomes" id="UP000578819"/>
    </source>
</evidence>
<evidence type="ECO:0000256" key="1">
    <source>
        <dbReference type="SAM" id="MobiDB-lite"/>
    </source>
</evidence>
<organism evidence="2 3">
    <name type="scientific">Micromonospora polyrhachis</name>
    <dbReference type="NCBI Taxonomy" id="1282883"/>
    <lineage>
        <taxon>Bacteria</taxon>
        <taxon>Bacillati</taxon>
        <taxon>Actinomycetota</taxon>
        <taxon>Actinomycetes</taxon>
        <taxon>Micromonosporales</taxon>
        <taxon>Micromonosporaceae</taxon>
        <taxon>Micromonospora</taxon>
    </lineage>
</organism>
<name>A0A7W7SUI8_9ACTN</name>
<dbReference type="AlphaFoldDB" id="A0A7W7SUI8"/>
<gene>
    <name evidence="2" type="ORF">FHR38_003703</name>
</gene>
<feature type="region of interest" description="Disordered" evidence="1">
    <location>
        <begin position="89"/>
        <end position="113"/>
    </location>
</feature>
<protein>
    <submittedName>
        <fullName evidence="2">Uncharacterized protein</fullName>
    </submittedName>
</protein>
<dbReference type="EMBL" id="JACHJW010000001">
    <property type="protein sequence ID" value="MBB4959970.1"/>
    <property type="molecule type" value="Genomic_DNA"/>
</dbReference>
<evidence type="ECO:0000313" key="2">
    <source>
        <dbReference type="EMBL" id="MBB4959970.1"/>
    </source>
</evidence>
<feature type="compositionally biased region" description="Basic and acidic residues" evidence="1">
    <location>
        <begin position="93"/>
        <end position="113"/>
    </location>
</feature>
<accession>A0A7W7SUI8</accession>
<comment type="caution">
    <text evidence="2">The sequence shown here is derived from an EMBL/GenBank/DDBJ whole genome shotgun (WGS) entry which is preliminary data.</text>
</comment>
<keyword evidence="3" id="KW-1185">Reference proteome</keyword>
<proteinExistence type="predicted"/>
<dbReference type="RefSeq" id="WP_184535804.1">
    <property type="nucleotide sequence ID" value="NZ_JACHJW010000001.1"/>
</dbReference>
<dbReference type="Proteomes" id="UP000578819">
    <property type="component" value="Unassembled WGS sequence"/>
</dbReference>